<dbReference type="InterPro" id="IPR001452">
    <property type="entry name" value="SH3_domain"/>
</dbReference>
<dbReference type="PANTHER" id="PTHR45929">
    <property type="entry name" value="JAK PATHWAY SIGNAL TRANSDUCTION ADAPTOR MOLECULE"/>
    <property type="match status" value="1"/>
</dbReference>
<dbReference type="PRINTS" id="PR00452">
    <property type="entry name" value="SH3DOMAIN"/>
</dbReference>
<feature type="compositionally biased region" description="Low complexity" evidence="3">
    <location>
        <begin position="208"/>
        <end position="263"/>
    </location>
</feature>
<dbReference type="InterPro" id="IPR036028">
    <property type="entry name" value="SH3-like_dom_sf"/>
</dbReference>
<proteinExistence type="predicted"/>
<dbReference type="CDD" id="cd00174">
    <property type="entry name" value="SH3"/>
    <property type="match status" value="1"/>
</dbReference>
<name>G8YPR1_PICSO</name>
<dbReference type="OMA" id="EWWKGRN"/>
<protein>
    <submittedName>
        <fullName evidence="5">Piso0_000672 protein</fullName>
    </submittedName>
</protein>
<dbReference type="AlphaFoldDB" id="G8YPR1"/>
<dbReference type="EMBL" id="FO082056">
    <property type="protein sequence ID" value="CCE78646.1"/>
    <property type="molecule type" value="Genomic_DNA"/>
</dbReference>
<dbReference type="Pfam" id="PF00018">
    <property type="entry name" value="SH3_1"/>
    <property type="match status" value="1"/>
</dbReference>
<dbReference type="STRING" id="559304.G8YPR1"/>
<dbReference type="Gene3D" id="2.30.30.40">
    <property type="entry name" value="SH3 Domains"/>
    <property type="match status" value="1"/>
</dbReference>
<gene>
    <name evidence="5" type="primary">Piso0_000672</name>
    <name evidence="5" type="ORF">GNLVRS01_PISO0D01609g</name>
</gene>
<dbReference type="InterPro" id="IPR050670">
    <property type="entry name" value="STAM"/>
</dbReference>
<evidence type="ECO:0000313" key="5">
    <source>
        <dbReference type="EMBL" id="CCE78646.1"/>
    </source>
</evidence>
<keyword evidence="6" id="KW-1185">Reference proteome</keyword>
<dbReference type="PANTHER" id="PTHR45929:SF7">
    <property type="entry name" value="LAS SEVENTEEN-BINDING PROTEIN 1"/>
    <property type="match status" value="1"/>
</dbReference>
<dbReference type="SUPFAM" id="SSF50044">
    <property type="entry name" value="SH3-domain"/>
    <property type="match status" value="1"/>
</dbReference>
<evidence type="ECO:0000259" key="4">
    <source>
        <dbReference type="PROSITE" id="PS50002"/>
    </source>
</evidence>
<dbReference type="HOGENOM" id="CLU_064525_2_0_1"/>
<dbReference type="InParanoid" id="G8YPR1"/>
<evidence type="ECO:0000256" key="3">
    <source>
        <dbReference type="SAM" id="MobiDB-lite"/>
    </source>
</evidence>
<organism evidence="5 6">
    <name type="scientific">Pichia sorbitophila (strain ATCC MYA-4447 / BCRC 22081 / CBS 7064 / NBRC 10061 / NRRL Y-12695)</name>
    <name type="common">Hybrid yeast</name>
    <dbReference type="NCBI Taxonomy" id="559304"/>
    <lineage>
        <taxon>Eukaryota</taxon>
        <taxon>Fungi</taxon>
        <taxon>Dikarya</taxon>
        <taxon>Ascomycota</taxon>
        <taxon>Saccharomycotina</taxon>
        <taxon>Pichiomycetes</taxon>
        <taxon>Debaryomycetaceae</taxon>
        <taxon>Millerozyma</taxon>
    </lineage>
</organism>
<dbReference type="Proteomes" id="UP000005222">
    <property type="component" value="Chromosome D"/>
</dbReference>
<evidence type="ECO:0000313" key="6">
    <source>
        <dbReference type="Proteomes" id="UP000005222"/>
    </source>
</evidence>
<dbReference type="FunCoup" id="G8YPR1">
    <property type="interactions" value="225"/>
</dbReference>
<sequence length="299" mass="31970">MSAALINRSLTTIRTELEFLRDSEVITEELYNSLNKSLPNKYDKAQGAWGIEKLGGSDGASKAPASGPDAIADSLASTSIIPPAHPPRTQAKALGYCKALYDYNPQEKEDIQLKKDDKIAVVEHLSEDWWKGYKQGSSPSEAGVFPSNYVRVISAQEFELTTGGSSRSSVSVPPPPPMDEKNEKAGYVPQSHTSSPAPPPPQYEAYTQSPQGPGPAALAPQPSYGGYAQYPPPSTSYYPPQQYAPQQYAQPQQVVEQAPQEAGQQGGNGHLRKFGSKLGNAAIFGAGATIGSDLVNSIF</sequence>
<dbReference type="OrthoDB" id="6250593at2759"/>
<dbReference type="eggNOG" id="KOG3601">
    <property type="taxonomic scope" value="Eukaryota"/>
</dbReference>
<dbReference type="SMART" id="SM00326">
    <property type="entry name" value="SH3"/>
    <property type="match status" value="1"/>
</dbReference>
<evidence type="ECO:0000256" key="1">
    <source>
        <dbReference type="ARBA" id="ARBA00022443"/>
    </source>
</evidence>
<feature type="domain" description="SH3" evidence="4">
    <location>
        <begin position="92"/>
        <end position="155"/>
    </location>
</feature>
<accession>G8YPR1</accession>
<dbReference type="PROSITE" id="PS50002">
    <property type="entry name" value="SH3"/>
    <property type="match status" value="1"/>
</dbReference>
<evidence type="ECO:0000256" key="2">
    <source>
        <dbReference type="PROSITE-ProRule" id="PRU00192"/>
    </source>
</evidence>
<reference evidence="5 6" key="1">
    <citation type="journal article" date="2012" name="G3 (Bethesda)">
        <title>Pichia sorbitophila, an interspecies yeast hybrid reveals early steps of genome resolution following polyploidization.</title>
        <authorList>
            <person name="Leh Louis V."/>
            <person name="Despons L."/>
            <person name="Friedrich A."/>
            <person name="Martin T."/>
            <person name="Durrens P."/>
            <person name="Casaregola S."/>
            <person name="Neuveglise C."/>
            <person name="Fairhead C."/>
            <person name="Marck C."/>
            <person name="Cruz J.A."/>
            <person name="Straub M.L."/>
            <person name="Kugler V."/>
            <person name="Sacerdot C."/>
            <person name="Uzunov Z."/>
            <person name="Thierry A."/>
            <person name="Weiss S."/>
            <person name="Bleykasten C."/>
            <person name="De Montigny J."/>
            <person name="Jacques N."/>
            <person name="Jung P."/>
            <person name="Lemaire M."/>
            <person name="Mallet S."/>
            <person name="Morel G."/>
            <person name="Richard G.F."/>
            <person name="Sarkar A."/>
            <person name="Savel G."/>
            <person name="Schacherer J."/>
            <person name="Seret M.L."/>
            <person name="Talla E."/>
            <person name="Samson G."/>
            <person name="Jubin C."/>
            <person name="Poulain J."/>
            <person name="Vacherie B."/>
            <person name="Barbe V."/>
            <person name="Pelletier E."/>
            <person name="Sherman D.J."/>
            <person name="Westhof E."/>
            <person name="Weissenbach J."/>
            <person name="Baret P.V."/>
            <person name="Wincker P."/>
            <person name="Gaillardin C."/>
            <person name="Dujon B."/>
            <person name="Souciet J.L."/>
        </authorList>
    </citation>
    <scope>NUCLEOTIDE SEQUENCE [LARGE SCALE GENOMIC DNA]</scope>
    <source>
        <strain evidence="6">ATCC MYA-4447 / BCRC 22081 / CBS 7064 / NBRC 10061 / NRRL Y-12695</strain>
    </source>
</reference>
<feature type="region of interest" description="Disordered" evidence="3">
    <location>
        <begin position="160"/>
        <end position="271"/>
    </location>
</feature>
<keyword evidence="1 2" id="KW-0728">SH3 domain</keyword>